<evidence type="ECO:0000313" key="8">
    <source>
        <dbReference type="Proteomes" id="UP000214365"/>
    </source>
</evidence>
<keyword evidence="4" id="KW-0539">Nucleus</keyword>
<evidence type="ECO:0000256" key="2">
    <source>
        <dbReference type="ARBA" id="ARBA00023015"/>
    </source>
</evidence>
<dbReference type="InterPro" id="IPR050613">
    <property type="entry name" value="Sec_Metabolite_Reg"/>
</dbReference>
<evidence type="ECO:0000259" key="6">
    <source>
        <dbReference type="Pfam" id="PF04082"/>
    </source>
</evidence>
<evidence type="ECO:0000256" key="5">
    <source>
        <dbReference type="SAM" id="MobiDB-lite"/>
    </source>
</evidence>
<protein>
    <recommendedName>
        <fullName evidence="6">Xylanolytic transcriptional activator regulatory domain-containing protein</fullName>
    </recommendedName>
</protein>
<evidence type="ECO:0000256" key="4">
    <source>
        <dbReference type="ARBA" id="ARBA00023242"/>
    </source>
</evidence>
<dbReference type="GO" id="GO:0003677">
    <property type="term" value="F:DNA binding"/>
    <property type="evidence" value="ECO:0007669"/>
    <property type="project" value="InterPro"/>
</dbReference>
<dbReference type="GO" id="GO:0008270">
    <property type="term" value="F:zinc ion binding"/>
    <property type="evidence" value="ECO:0007669"/>
    <property type="project" value="InterPro"/>
</dbReference>
<feature type="region of interest" description="Disordered" evidence="5">
    <location>
        <begin position="554"/>
        <end position="574"/>
    </location>
</feature>
<dbReference type="RefSeq" id="XP_020122658.1">
    <property type="nucleotide sequence ID" value="XM_020264415.1"/>
</dbReference>
<dbReference type="InterPro" id="IPR007219">
    <property type="entry name" value="XnlR_reg_dom"/>
</dbReference>
<evidence type="ECO:0000313" key="7">
    <source>
        <dbReference type="EMBL" id="OKL62537.1"/>
    </source>
</evidence>
<comment type="caution">
    <text evidence="7">The sequence shown here is derived from an EMBL/GenBank/DDBJ whole genome shotgun (WGS) entry which is preliminary data.</text>
</comment>
<dbReference type="PANTHER" id="PTHR31001:SF90">
    <property type="entry name" value="CENTROMERE DNA-BINDING PROTEIN COMPLEX CBF3 SUBUNIT B"/>
    <property type="match status" value="1"/>
</dbReference>
<accession>A0A225B999</accession>
<keyword evidence="8" id="KW-1185">Reference proteome</keyword>
<keyword evidence="3" id="KW-0804">Transcription</keyword>
<dbReference type="Pfam" id="PF04082">
    <property type="entry name" value="Fungal_trans"/>
    <property type="match status" value="1"/>
</dbReference>
<dbReference type="OrthoDB" id="3014581at2759"/>
<reference evidence="7 8" key="1">
    <citation type="submission" date="2015-06" db="EMBL/GenBank/DDBJ databases">
        <title>Talaromyces atroroseus IBT 11181 draft genome.</title>
        <authorList>
            <person name="Rasmussen K.B."/>
            <person name="Rasmussen S."/>
            <person name="Petersen B."/>
            <person name="Sicheritz-Ponten T."/>
            <person name="Mortensen U.H."/>
            <person name="Thrane U."/>
        </authorList>
    </citation>
    <scope>NUCLEOTIDE SEQUENCE [LARGE SCALE GENOMIC DNA]</scope>
    <source>
        <strain evidence="7 8">IBT 11181</strain>
    </source>
</reference>
<name>A0A225B999_TALAT</name>
<keyword evidence="2" id="KW-0805">Transcription regulation</keyword>
<dbReference type="EMBL" id="LFMY01000003">
    <property type="protein sequence ID" value="OKL62537.1"/>
    <property type="molecule type" value="Genomic_DNA"/>
</dbReference>
<dbReference type="GeneID" id="31001909"/>
<evidence type="ECO:0000256" key="3">
    <source>
        <dbReference type="ARBA" id="ARBA00023163"/>
    </source>
</evidence>
<dbReference type="AlphaFoldDB" id="A0A225B999"/>
<dbReference type="GO" id="GO:0005634">
    <property type="term" value="C:nucleus"/>
    <property type="evidence" value="ECO:0007669"/>
    <property type="project" value="UniProtKB-SubCell"/>
</dbReference>
<proteinExistence type="predicted"/>
<evidence type="ECO:0000256" key="1">
    <source>
        <dbReference type="ARBA" id="ARBA00004123"/>
    </source>
</evidence>
<comment type="subcellular location">
    <subcellularLocation>
        <location evidence="1">Nucleus</location>
    </subcellularLocation>
</comment>
<dbReference type="STRING" id="1441469.A0A225B999"/>
<dbReference type="PANTHER" id="PTHR31001">
    <property type="entry name" value="UNCHARACTERIZED TRANSCRIPTIONAL REGULATORY PROTEIN"/>
    <property type="match status" value="1"/>
</dbReference>
<sequence>MLFFKSDLDLFDQNVPLPVANAFPTTAENRIVASSSALRNITAKPVTAFEIPRVDGLEKSQLRSQEDIEHERTADWLEKIMMGPRIPDAMPTSVKNKLKTTTHSAFLSTNLTAYLPRETEALMLFKYYVDYVSYLYYVIIPSQVQAQINAIYQSVHNGQRSPSTRAGAVDLNHLALLFSILATATYFQDMGESECTSADEKGYREYTTLVAAALTQSDYMNYPTVEGLQAAIIVSQFLPNNGQDTSVRAMFHVGALAHQCRIMGLLQLDSAQNKDFRKKHGFDPVELEIKRRLVWSVVSTDWLLSYMGGPQEGSYLIQPSHMAVDYPANIPDEEIGKPSLPDHVPTTMSYFIFRLKLSECCRQITDYTCRERLEGIDVPYSKIMALDQKWNQYYKEVPDFFRMDSINRRKYAQLYKDSPQIAWQRLMIQQGYHSRLCRLHRSYFIRGARDPKYSYSHIMCLSGARRVIEIKRIMDKEFPNTPSVSLAWTVIHHDFMAAVILLMDVCFNWDDILAEKRKEEVIEACQMLDRAQRSSKVVREGINAMMDVLRGHWVPISSDQSPPPSPPPSHQQQQQHYALQQQGSILDSARVIESTSERKKPGDVPSATPALYNALDAGTDVVSSTNAAGDTGDLENLWSEFLDNGAMMAGSPSALMDLLSDLNDIAPTMAGMDSTFC</sequence>
<gene>
    <name evidence="7" type="ORF">UA08_02154</name>
</gene>
<organism evidence="7 8">
    <name type="scientific">Talaromyces atroroseus</name>
    <dbReference type="NCBI Taxonomy" id="1441469"/>
    <lineage>
        <taxon>Eukaryota</taxon>
        <taxon>Fungi</taxon>
        <taxon>Dikarya</taxon>
        <taxon>Ascomycota</taxon>
        <taxon>Pezizomycotina</taxon>
        <taxon>Eurotiomycetes</taxon>
        <taxon>Eurotiomycetidae</taxon>
        <taxon>Eurotiales</taxon>
        <taxon>Trichocomaceae</taxon>
        <taxon>Talaromyces</taxon>
        <taxon>Talaromyces sect. Trachyspermi</taxon>
    </lineage>
</organism>
<dbReference type="Proteomes" id="UP000214365">
    <property type="component" value="Unassembled WGS sequence"/>
</dbReference>
<dbReference type="CDD" id="cd12148">
    <property type="entry name" value="fungal_TF_MHR"/>
    <property type="match status" value="1"/>
</dbReference>
<feature type="domain" description="Xylanolytic transcriptional activator regulatory" evidence="6">
    <location>
        <begin position="152"/>
        <end position="356"/>
    </location>
</feature>
<dbReference type="GO" id="GO:0006351">
    <property type="term" value="P:DNA-templated transcription"/>
    <property type="evidence" value="ECO:0007669"/>
    <property type="project" value="InterPro"/>
</dbReference>